<feature type="domain" description="Acyltransferase 3" evidence="2">
    <location>
        <begin position="16"/>
        <end position="373"/>
    </location>
</feature>
<feature type="transmembrane region" description="Helical" evidence="1">
    <location>
        <begin position="355"/>
        <end position="377"/>
    </location>
</feature>
<dbReference type="Proteomes" id="UP000241074">
    <property type="component" value="Chromosome"/>
</dbReference>
<gene>
    <name evidence="3" type="ORF">C7S18_07945</name>
</gene>
<feature type="transmembrane region" description="Helical" evidence="1">
    <location>
        <begin position="60"/>
        <end position="84"/>
    </location>
</feature>
<dbReference type="RefSeq" id="WP_106891051.1">
    <property type="nucleotide sequence ID" value="NZ_CP027860.1"/>
</dbReference>
<dbReference type="GO" id="GO:0016747">
    <property type="term" value="F:acyltransferase activity, transferring groups other than amino-acyl groups"/>
    <property type="evidence" value="ECO:0007669"/>
    <property type="project" value="InterPro"/>
</dbReference>
<dbReference type="InterPro" id="IPR002656">
    <property type="entry name" value="Acyl_transf_3_dom"/>
</dbReference>
<dbReference type="Pfam" id="PF01757">
    <property type="entry name" value="Acyl_transf_3"/>
    <property type="match status" value="1"/>
</dbReference>
<name>A0A2P1PQK0_9GAMM</name>
<feature type="transmembrane region" description="Helical" evidence="1">
    <location>
        <begin position="252"/>
        <end position="270"/>
    </location>
</feature>
<keyword evidence="1" id="KW-0472">Membrane</keyword>
<proteinExistence type="predicted"/>
<protein>
    <recommendedName>
        <fullName evidence="2">Acyltransferase 3 domain-containing protein</fullName>
    </recommendedName>
</protein>
<evidence type="ECO:0000256" key="1">
    <source>
        <dbReference type="SAM" id="Phobius"/>
    </source>
</evidence>
<reference evidence="3 4" key="2">
    <citation type="submission" date="2018-03" db="EMBL/GenBank/DDBJ databases">
        <authorList>
            <person name="Keele B.F."/>
        </authorList>
    </citation>
    <scope>NUCLEOTIDE SEQUENCE [LARGE SCALE GENOMIC DNA]</scope>
    <source>
        <strain evidence="3 4">D13</strain>
    </source>
</reference>
<dbReference type="PANTHER" id="PTHR36927:SF1">
    <property type="entry name" value="MDO-LIKE PROTEIN"/>
    <property type="match status" value="1"/>
</dbReference>
<dbReference type="PANTHER" id="PTHR36927">
    <property type="entry name" value="BLR4337 PROTEIN"/>
    <property type="match status" value="1"/>
</dbReference>
<reference evidence="3 4" key="1">
    <citation type="submission" date="2018-03" db="EMBL/GenBank/DDBJ databases">
        <title>Ahniella affigens gen. nov., sp. nov., a gammaproteobacterium isolated from sandy soil near a stream.</title>
        <authorList>
            <person name="Ko Y."/>
            <person name="Kim J.-H."/>
        </authorList>
    </citation>
    <scope>NUCLEOTIDE SEQUENCE [LARGE SCALE GENOMIC DNA]</scope>
    <source>
        <strain evidence="3 4">D13</strain>
    </source>
</reference>
<feature type="transmembrane region" description="Helical" evidence="1">
    <location>
        <begin position="96"/>
        <end position="118"/>
    </location>
</feature>
<feature type="transmembrane region" description="Helical" evidence="1">
    <location>
        <begin position="331"/>
        <end position="349"/>
    </location>
</feature>
<dbReference type="EMBL" id="CP027860">
    <property type="protein sequence ID" value="AVP97127.1"/>
    <property type="molecule type" value="Genomic_DNA"/>
</dbReference>
<feature type="transmembrane region" description="Helical" evidence="1">
    <location>
        <begin position="20"/>
        <end position="40"/>
    </location>
</feature>
<keyword evidence="4" id="KW-1185">Reference proteome</keyword>
<feature type="transmembrane region" description="Helical" evidence="1">
    <location>
        <begin position="218"/>
        <end position="240"/>
    </location>
</feature>
<dbReference type="InterPro" id="IPR050623">
    <property type="entry name" value="Glucan_succinyl_AcylTrfase"/>
</dbReference>
<feature type="transmembrane region" description="Helical" evidence="1">
    <location>
        <begin position="290"/>
        <end position="311"/>
    </location>
</feature>
<sequence length="412" mass="46746">MINTEKVAVAPGRRRDLEQLRALAMLTGVVFHAGLAYSAWAHPFMPTADRQHSVWVDVLLWLPHLCRMPVFFVIAGFAAATLIARQGTGALIRNRSLRILLPCLVLVPVNHLTMQWLLAEAMTRVVHRPPLLDWLGTHSEASAMLAMPGTGHLWFLYYLLILTVLTWSVRQFNWSWLTRLSWLRRESFWQWGLPCLLIPALASVSAPHPAPESLLPNFWALTFFGAFYVLGFWMATSNPIRVAIESRSIRSFLLIIPAYAAFLLLVQERIDWLGTQDWTEPMSLSRDWRIWPIAALEAYLSVWTSVCLLNAAARWLSRPSFILSYLSEASYWTYVVHLPILFAIQYRLLDLEWPAVGKFALAVALTLSFSLVSYAVLVRHTPLARIFGVVKRSDDRGVALAASRTTSIPQKT</sequence>
<accession>A0A2P1PQK0</accession>
<evidence type="ECO:0000259" key="2">
    <source>
        <dbReference type="Pfam" id="PF01757"/>
    </source>
</evidence>
<dbReference type="OrthoDB" id="341887at2"/>
<organism evidence="3 4">
    <name type="scientific">Ahniella affigens</name>
    <dbReference type="NCBI Taxonomy" id="2021234"/>
    <lineage>
        <taxon>Bacteria</taxon>
        <taxon>Pseudomonadati</taxon>
        <taxon>Pseudomonadota</taxon>
        <taxon>Gammaproteobacteria</taxon>
        <taxon>Lysobacterales</taxon>
        <taxon>Rhodanobacteraceae</taxon>
        <taxon>Ahniella</taxon>
    </lineage>
</organism>
<dbReference type="AlphaFoldDB" id="A0A2P1PQK0"/>
<feature type="transmembrane region" description="Helical" evidence="1">
    <location>
        <begin position="154"/>
        <end position="176"/>
    </location>
</feature>
<dbReference type="KEGG" id="xba:C7S18_07945"/>
<feature type="transmembrane region" description="Helical" evidence="1">
    <location>
        <begin position="188"/>
        <end position="206"/>
    </location>
</feature>
<keyword evidence="1" id="KW-1133">Transmembrane helix</keyword>
<keyword evidence="1" id="KW-0812">Transmembrane</keyword>
<evidence type="ECO:0000313" key="4">
    <source>
        <dbReference type="Proteomes" id="UP000241074"/>
    </source>
</evidence>
<evidence type="ECO:0000313" key="3">
    <source>
        <dbReference type="EMBL" id="AVP97127.1"/>
    </source>
</evidence>